<evidence type="ECO:0000313" key="9">
    <source>
        <dbReference type="EMBL" id="CRI48953.1"/>
    </source>
</evidence>
<evidence type="ECO:0000313" key="13">
    <source>
        <dbReference type="EMBL" id="CRI72698.1"/>
    </source>
</evidence>
<dbReference type="EMBL" id="LN847001">
    <property type="protein sequence ID" value="CRI39935.1"/>
    <property type="molecule type" value="Genomic_DNA"/>
</dbReference>
<evidence type="ECO:0000313" key="12">
    <source>
        <dbReference type="EMBL" id="CRI52339.1"/>
    </source>
</evidence>
<protein>
    <submittedName>
        <fullName evidence="6">PTS fructose-specific enzyme IIBC component</fullName>
    </submittedName>
</protein>
<reference evidence="6" key="1">
    <citation type="submission" date="2015-05" db="EMBL/GenBank/DDBJ databases">
        <authorList>
            <person name="Rattei Thomas"/>
        </authorList>
    </citation>
    <scope>NUCLEOTIDE SEQUENCE</scope>
    <source>
        <strain evidence="2">CV15</strain>
        <strain evidence="3">CWL029c</strain>
        <strain evidence="5">DC9</strain>
        <strain evidence="4">GiD</strain>
        <strain evidence="6">H12</strain>
        <strain evidence="7">MUL2216</strain>
        <strain evidence="8">Panola</strain>
        <strain evidence="10">PB1</strain>
        <strain evidence="9">U1271</strain>
        <strain evidence="11">UZG1</strain>
        <strain evidence="12">Wien2</strain>
        <strain evidence="13">YK41</strain>
    </source>
</reference>
<dbReference type="EMBL" id="LN847008">
    <property type="protein sequence ID" value="CRI41063.1"/>
    <property type="molecule type" value="Genomic_DNA"/>
</dbReference>
<evidence type="ECO:0000313" key="3">
    <source>
        <dbReference type="EMBL" id="CRI39935.1"/>
    </source>
</evidence>
<dbReference type="EMBL" id="LN847245">
    <property type="protein sequence ID" value="CRI51208.1"/>
    <property type="molecule type" value="Genomic_DNA"/>
</dbReference>
<dbReference type="EMBL" id="LN847020">
    <property type="protein sequence ID" value="CRI42188.1"/>
    <property type="molecule type" value="Genomic_DNA"/>
</dbReference>
<organism evidence="6">
    <name type="scientific">Chlamydia pneumoniae</name>
    <name type="common">Chlamydophila pneumoniae</name>
    <dbReference type="NCBI Taxonomy" id="83558"/>
    <lineage>
        <taxon>Bacteria</taxon>
        <taxon>Pseudomonadati</taxon>
        <taxon>Chlamydiota</taxon>
        <taxon>Chlamydiia</taxon>
        <taxon>Chlamydiales</taxon>
        <taxon>Chlamydiaceae</taxon>
        <taxon>Chlamydia/Chlamydophila group</taxon>
        <taxon>Chlamydia</taxon>
    </lineage>
</organism>
<dbReference type="EMBL" id="LN847095">
    <property type="protein sequence ID" value="CRI43286.1"/>
    <property type="molecule type" value="Genomic_DNA"/>
</dbReference>
<dbReference type="PATRIC" id="fig|83558.13.peg.64"/>
<dbReference type="PROSITE" id="PS51094">
    <property type="entry name" value="PTS_EIIA_TYPE_2"/>
    <property type="match status" value="1"/>
</dbReference>
<dbReference type="EMBL" id="LN847249">
    <property type="protein sequence ID" value="CRI52339.1"/>
    <property type="molecule type" value="Genomic_DNA"/>
</dbReference>
<evidence type="ECO:0000313" key="8">
    <source>
        <dbReference type="EMBL" id="CRI46657.1"/>
    </source>
</evidence>
<dbReference type="Pfam" id="PF00359">
    <property type="entry name" value="PTS_EIIA_2"/>
    <property type="match status" value="1"/>
</dbReference>
<dbReference type="SUPFAM" id="SSF55804">
    <property type="entry name" value="Phoshotransferase/anion transport protein"/>
    <property type="match status" value="1"/>
</dbReference>
<accession>A0A0F7X719</accession>
<dbReference type="PROSITE" id="PS00372">
    <property type="entry name" value="PTS_EIIA_TYPE_2_HIS"/>
    <property type="match status" value="1"/>
</dbReference>
<evidence type="ECO:0000313" key="4">
    <source>
        <dbReference type="EMBL" id="CRI41063.1"/>
    </source>
</evidence>
<gene>
    <name evidence="2" type="ORF">BN1224_CV15_A_00650</name>
    <name evidence="5" type="ORF">BN1224_DC9_AL_00110</name>
    <name evidence="4" type="ORF">BN1224_GiD_A_00640</name>
    <name evidence="6" type="ORF">BN1224_H12_AD_00470</name>
    <name evidence="7" type="ORF">BN1224_MUL2216_B_00530</name>
    <name evidence="8" type="ORF">BN1224_Panola_A_00630</name>
    <name evidence="10" type="ORF">BN1224_PB1_B_00540</name>
    <name evidence="9" type="ORF">BN1224_U1271_A_00630</name>
    <name evidence="11" type="ORF">BN1224_UZG1_A_00630</name>
    <name evidence="12" type="ORF">BN1224_Wien2_B_00500</name>
    <name evidence="13" type="ORF">BN1224_YK41_AC_00200</name>
    <name evidence="3" type="ORF">CWL029c_A_00660</name>
</gene>
<dbReference type="EMBL" id="LN847240">
    <property type="protein sequence ID" value="CRI50070.1"/>
    <property type="molecule type" value="Genomic_DNA"/>
</dbReference>
<dbReference type="Gene3D" id="3.40.930.10">
    <property type="entry name" value="Mannitol-specific EII, Chain A"/>
    <property type="match status" value="1"/>
</dbReference>
<dbReference type="EMBL" id="LN849012">
    <property type="protein sequence ID" value="CRI72698.1"/>
    <property type="molecule type" value="Genomic_DNA"/>
</dbReference>
<evidence type="ECO:0000313" key="7">
    <source>
        <dbReference type="EMBL" id="CRI45527.1"/>
    </source>
</evidence>
<evidence type="ECO:0000313" key="5">
    <source>
        <dbReference type="EMBL" id="CRI42188.1"/>
    </source>
</evidence>
<dbReference type="InterPro" id="IPR002178">
    <property type="entry name" value="PTS_EIIA_type-2_dom"/>
</dbReference>
<dbReference type="AlphaFoldDB" id="A0A0F7X719"/>
<dbReference type="EMBL" id="LN847242">
    <property type="protein sequence ID" value="CRI48953.1"/>
    <property type="molecule type" value="Genomic_DNA"/>
</dbReference>
<proteinExistence type="predicted"/>
<dbReference type="EMBL" id="LN846997">
    <property type="protein sequence ID" value="CRI37669.1"/>
    <property type="molecule type" value="Genomic_DNA"/>
</dbReference>
<dbReference type="CDD" id="cd00211">
    <property type="entry name" value="PTS_IIA_fru"/>
    <property type="match status" value="1"/>
</dbReference>
<dbReference type="InterPro" id="IPR051541">
    <property type="entry name" value="PTS_SugarTrans_NitroReg"/>
</dbReference>
<dbReference type="PANTHER" id="PTHR47738:SF2">
    <property type="entry name" value="PTS SYSTEM FRUCTOSE-LIKE EIIA COMPONENT"/>
    <property type="match status" value="1"/>
</dbReference>
<feature type="domain" description="PTS EIIA type-2" evidence="1">
    <location>
        <begin position="29"/>
        <end position="173"/>
    </location>
</feature>
<evidence type="ECO:0000313" key="6">
    <source>
        <dbReference type="EMBL" id="CRI43286.1"/>
    </source>
</evidence>
<dbReference type="EMBL" id="LN847223">
    <property type="protein sequence ID" value="CRI45527.1"/>
    <property type="molecule type" value="Genomic_DNA"/>
</dbReference>
<evidence type="ECO:0000313" key="10">
    <source>
        <dbReference type="EMBL" id="CRI50070.1"/>
    </source>
</evidence>
<name>A0A0F7X719_CHLPN</name>
<dbReference type="EMBL" id="LN847229">
    <property type="protein sequence ID" value="CRI46657.1"/>
    <property type="molecule type" value="Genomic_DNA"/>
</dbReference>
<evidence type="ECO:0000313" key="11">
    <source>
        <dbReference type="EMBL" id="CRI51208.1"/>
    </source>
</evidence>
<sequence>MPEEVEVLVILEQAKMPSYCQNQQDFSLFSLLSPRLVMFLGKHSRDEILQDLTDLVDAAGLLEDKQAFFDALVRRENIMSTGIGMGVAIPHGKLESCSNFFIAIGIHTQGILWDAIDGALVRLVFLIGGPENAQAEYLKLLSTLTLSLREESRRQQLLQVNTIEEVMNVFVGM</sequence>
<dbReference type="InterPro" id="IPR016152">
    <property type="entry name" value="PTrfase/Anion_transptr"/>
</dbReference>
<evidence type="ECO:0000259" key="1">
    <source>
        <dbReference type="PROSITE" id="PS51094"/>
    </source>
</evidence>
<dbReference type="PANTHER" id="PTHR47738">
    <property type="entry name" value="PTS SYSTEM FRUCTOSE-LIKE EIIA COMPONENT-RELATED"/>
    <property type="match status" value="1"/>
</dbReference>
<evidence type="ECO:0000313" key="2">
    <source>
        <dbReference type="EMBL" id="CRI37669.1"/>
    </source>
</evidence>